<evidence type="ECO:0000313" key="3">
    <source>
        <dbReference type="EMBL" id="NEG89844.1"/>
    </source>
</evidence>
<dbReference type="Pfam" id="PF03432">
    <property type="entry name" value="Relaxase"/>
    <property type="match status" value="1"/>
</dbReference>
<reference evidence="3 4" key="1">
    <citation type="submission" date="2019-10" db="EMBL/GenBank/DDBJ databases">
        <title>Bifidobacterium from non-human primates.</title>
        <authorList>
            <person name="Modesto M."/>
        </authorList>
    </citation>
    <scope>NUCLEOTIDE SEQUENCE [LARGE SCALE GENOMIC DNA]</scope>
    <source>
        <strain evidence="3 4">TRE17</strain>
    </source>
</reference>
<evidence type="ECO:0000313" key="4">
    <source>
        <dbReference type="Proteomes" id="UP000469194"/>
    </source>
</evidence>
<dbReference type="RefSeq" id="WP_163231522.1">
    <property type="nucleotide sequence ID" value="NZ_WHZW01000014.1"/>
</dbReference>
<accession>A0A6N9Z658</accession>
<gene>
    <name evidence="3" type="ORF">GFD25_07590</name>
</gene>
<organism evidence="3 4">
    <name type="scientific">Bifidobacterium aerophilum</name>
    <dbReference type="NCBI Taxonomy" id="1798155"/>
    <lineage>
        <taxon>Bacteria</taxon>
        <taxon>Bacillati</taxon>
        <taxon>Actinomycetota</taxon>
        <taxon>Actinomycetes</taxon>
        <taxon>Bifidobacteriales</taxon>
        <taxon>Bifidobacteriaceae</taxon>
        <taxon>Bifidobacterium</taxon>
    </lineage>
</organism>
<keyword evidence="4" id="KW-1185">Reference proteome</keyword>
<evidence type="ECO:0000259" key="2">
    <source>
        <dbReference type="Pfam" id="PF03432"/>
    </source>
</evidence>
<dbReference type="InterPro" id="IPR005094">
    <property type="entry name" value="Endonuclease_MobA/VirD2"/>
</dbReference>
<evidence type="ECO:0000256" key="1">
    <source>
        <dbReference type="SAM" id="MobiDB-lite"/>
    </source>
</evidence>
<proteinExistence type="predicted"/>
<feature type="region of interest" description="Disordered" evidence="1">
    <location>
        <begin position="454"/>
        <end position="483"/>
    </location>
</feature>
<feature type="domain" description="MobA/VirD2-like nuclease" evidence="2">
    <location>
        <begin position="19"/>
        <end position="156"/>
    </location>
</feature>
<dbReference type="Proteomes" id="UP000469194">
    <property type="component" value="Unassembled WGS sequence"/>
</dbReference>
<protein>
    <submittedName>
        <fullName evidence="3">Relaxase/mobilization nuclease domain-containing protein</fullName>
    </submittedName>
</protein>
<dbReference type="EMBL" id="WHZW01000014">
    <property type="protein sequence ID" value="NEG89844.1"/>
    <property type="molecule type" value="Genomic_DNA"/>
</dbReference>
<feature type="compositionally biased region" description="Basic and acidic residues" evidence="1">
    <location>
        <begin position="454"/>
        <end position="474"/>
    </location>
</feature>
<sequence>MAYVKVGQIKVTLDKAVAYITNPGKTMDYRLVSTNTGNEVNDSKGIADTFIRNIEHTKGGAKRNGAVLAHHIIQSFSPDDELTPEEAHSLGVRFVRELTGGCHDYVIATHVDKGHLHNHILVCPTNNLTHRNMRVQRNTLAYWRGISDQLCRENGLNVIDQRRARPAPQLNELYLTAKGVSRKDNLRAIIDQACAKAKTFDRFIEKMNDYGIEVTVRGRHLAFTEIETGRKTRDDKLGVNYNELSIMSKLDRHTLNVVSFNQAMIAERGGGKIKVWLPNTQRQLLLTIPVDRLVRDGKTWRAYLPDDARQVLTDPNGAYAKTVPCDDLYQWFSRPGIRIADYVQRHIDPTAHRNLHGRLKEEAIACDRLAESLDELHALGQVLDAGTTRMDMIDDLTVKVEQGAARMQSLIVAIADATGRNDIVAVNQLETQLDEERAATDRNARDVLALQRILERDQQKNADKQQRQRQENVRPKPRKNAGR</sequence>
<comment type="caution">
    <text evidence="3">The sequence shown here is derived from an EMBL/GenBank/DDBJ whole genome shotgun (WGS) entry which is preliminary data.</text>
</comment>
<name>A0A6N9Z658_9BIFI</name>
<dbReference type="AlphaFoldDB" id="A0A6N9Z658"/>